<evidence type="ECO:0000256" key="2">
    <source>
        <dbReference type="ARBA" id="ARBA00022448"/>
    </source>
</evidence>
<dbReference type="AlphaFoldDB" id="A0AAI9N508"/>
<comment type="similarity">
    <text evidence="7">Belongs to the binding-protein-dependent transport system permease family.</text>
</comment>
<protein>
    <submittedName>
        <fullName evidence="9">Binding-protein-dependent transport system inner membrane protein</fullName>
    </submittedName>
</protein>
<dbReference type="CDD" id="cd06261">
    <property type="entry name" value="TM_PBP2"/>
    <property type="match status" value="1"/>
</dbReference>
<dbReference type="Proteomes" id="UP000006772">
    <property type="component" value="Unassembled WGS sequence"/>
</dbReference>
<evidence type="ECO:0000313" key="10">
    <source>
        <dbReference type="Proteomes" id="UP000006772"/>
    </source>
</evidence>
<keyword evidence="3" id="KW-1003">Cell membrane</keyword>
<feature type="domain" description="ABC transmembrane type-1" evidence="8">
    <location>
        <begin position="103"/>
        <end position="291"/>
    </location>
</feature>
<organism evidence="9 10">
    <name type="scientific">Herbaspirillum frisingense GSF30</name>
    <dbReference type="NCBI Taxonomy" id="864073"/>
    <lineage>
        <taxon>Bacteria</taxon>
        <taxon>Pseudomonadati</taxon>
        <taxon>Pseudomonadota</taxon>
        <taxon>Betaproteobacteria</taxon>
        <taxon>Burkholderiales</taxon>
        <taxon>Oxalobacteraceae</taxon>
        <taxon>Herbaspirillum</taxon>
    </lineage>
</organism>
<dbReference type="InterPro" id="IPR000515">
    <property type="entry name" value="MetI-like"/>
</dbReference>
<dbReference type="InterPro" id="IPR025966">
    <property type="entry name" value="OppC_N"/>
</dbReference>
<name>A0AAI9N508_9BURK</name>
<dbReference type="PROSITE" id="PS50928">
    <property type="entry name" value="ABC_TM1"/>
    <property type="match status" value="1"/>
</dbReference>
<keyword evidence="4 7" id="KW-0812">Transmembrane</keyword>
<evidence type="ECO:0000313" key="9">
    <source>
        <dbReference type="EMBL" id="EOA05797.1"/>
    </source>
</evidence>
<proteinExistence type="inferred from homology"/>
<reference evidence="9 10" key="1">
    <citation type="journal article" date="2013" name="Front. Microbiol.">
        <title>The genome of the endophytic bacterium H. frisingense GSF30(T) identifies diverse strategies in the Herbaspirillum genus to interact with plants.</title>
        <authorList>
            <person name="Straub D."/>
            <person name="Rothballer M."/>
            <person name="Hartmann A."/>
            <person name="Ludewig U."/>
        </authorList>
    </citation>
    <scope>NUCLEOTIDE SEQUENCE [LARGE SCALE GENOMIC DNA]</scope>
    <source>
        <strain evidence="9 10">GSF30</strain>
    </source>
</reference>
<dbReference type="InterPro" id="IPR035906">
    <property type="entry name" value="MetI-like_sf"/>
</dbReference>
<feature type="transmembrane region" description="Helical" evidence="7">
    <location>
        <begin position="42"/>
        <end position="62"/>
    </location>
</feature>
<dbReference type="SUPFAM" id="SSF161098">
    <property type="entry name" value="MetI-like"/>
    <property type="match status" value="1"/>
</dbReference>
<evidence type="ECO:0000256" key="3">
    <source>
        <dbReference type="ARBA" id="ARBA00022475"/>
    </source>
</evidence>
<dbReference type="GO" id="GO:0055085">
    <property type="term" value="P:transmembrane transport"/>
    <property type="evidence" value="ECO:0007669"/>
    <property type="project" value="InterPro"/>
</dbReference>
<dbReference type="Pfam" id="PF12911">
    <property type="entry name" value="OppC_N"/>
    <property type="match status" value="1"/>
</dbReference>
<feature type="transmembrane region" description="Helical" evidence="7">
    <location>
        <begin position="107"/>
        <end position="132"/>
    </location>
</feature>
<feature type="transmembrane region" description="Helical" evidence="7">
    <location>
        <begin position="270"/>
        <end position="291"/>
    </location>
</feature>
<keyword evidence="2 7" id="KW-0813">Transport</keyword>
<feature type="transmembrane region" description="Helical" evidence="7">
    <location>
        <begin position="152"/>
        <end position="178"/>
    </location>
</feature>
<evidence type="ECO:0000256" key="6">
    <source>
        <dbReference type="ARBA" id="ARBA00023136"/>
    </source>
</evidence>
<sequence length="304" mass="32037">MCGWIHASACNEKTDMSTLTLPHPYPSAARGVLARLRRSPSALAGSLLLLLVLFMAASAGWLFPGDPLDMVAEPFLRPGVDLAYPLGSDMLGRDLLAGIFHGARVSLLIAAVSTAIALLLGVSGGLLAGYYGGWLDAALMRVTEFFQTIPSFLFSLAIVAVIQPTVWTIALAIGVTAWPSLARLVRAEALKLRHGEMVRASIALGASDARILLRDILPNAATPILVSASLMVASAILTESSLAFLGLGDPNAASWGNMVGAGREVLRTDWYITTIPGLAIVFTVLALNLLGDGLADVLDPRERK</sequence>
<gene>
    <name evidence="9" type="ORF">HFRIS_005043</name>
</gene>
<comment type="subcellular location">
    <subcellularLocation>
        <location evidence="1 7">Cell membrane</location>
        <topology evidence="1 7">Multi-pass membrane protein</topology>
    </subcellularLocation>
</comment>
<dbReference type="PANTHER" id="PTHR43386:SF1">
    <property type="entry name" value="D,D-DIPEPTIDE TRANSPORT SYSTEM PERMEASE PROTEIN DDPC-RELATED"/>
    <property type="match status" value="1"/>
</dbReference>
<evidence type="ECO:0000256" key="4">
    <source>
        <dbReference type="ARBA" id="ARBA00022692"/>
    </source>
</evidence>
<dbReference type="Pfam" id="PF00528">
    <property type="entry name" value="BPD_transp_1"/>
    <property type="match status" value="1"/>
</dbReference>
<dbReference type="GO" id="GO:0005886">
    <property type="term" value="C:plasma membrane"/>
    <property type="evidence" value="ECO:0007669"/>
    <property type="project" value="UniProtKB-SubCell"/>
</dbReference>
<evidence type="ECO:0000256" key="5">
    <source>
        <dbReference type="ARBA" id="ARBA00022989"/>
    </source>
</evidence>
<dbReference type="InterPro" id="IPR050366">
    <property type="entry name" value="BP-dependent_transpt_permease"/>
</dbReference>
<evidence type="ECO:0000256" key="1">
    <source>
        <dbReference type="ARBA" id="ARBA00004651"/>
    </source>
</evidence>
<dbReference type="Gene3D" id="1.10.3720.10">
    <property type="entry name" value="MetI-like"/>
    <property type="match status" value="1"/>
</dbReference>
<comment type="caution">
    <text evidence="9">The sequence shown here is derived from an EMBL/GenBank/DDBJ whole genome shotgun (WGS) entry which is preliminary data.</text>
</comment>
<evidence type="ECO:0000259" key="8">
    <source>
        <dbReference type="PROSITE" id="PS50928"/>
    </source>
</evidence>
<feature type="transmembrane region" description="Helical" evidence="7">
    <location>
        <begin position="216"/>
        <end position="237"/>
    </location>
</feature>
<dbReference type="PANTHER" id="PTHR43386">
    <property type="entry name" value="OLIGOPEPTIDE TRANSPORT SYSTEM PERMEASE PROTEIN APPC"/>
    <property type="match status" value="1"/>
</dbReference>
<accession>A0AAI9N508</accession>
<dbReference type="EMBL" id="AEEC02000005">
    <property type="protein sequence ID" value="EOA05797.1"/>
    <property type="molecule type" value="Genomic_DNA"/>
</dbReference>
<evidence type="ECO:0000256" key="7">
    <source>
        <dbReference type="RuleBase" id="RU363032"/>
    </source>
</evidence>
<keyword evidence="5 7" id="KW-1133">Transmembrane helix</keyword>
<keyword evidence="6 7" id="KW-0472">Membrane</keyword>